<dbReference type="AlphaFoldDB" id="A0A7W9ECW2"/>
<proteinExistence type="predicted"/>
<dbReference type="RefSeq" id="WP_184014554.1">
    <property type="nucleotide sequence ID" value="NZ_JACIJC010000001.1"/>
</dbReference>
<dbReference type="Proteomes" id="UP000549617">
    <property type="component" value="Unassembled WGS sequence"/>
</dbReference>
<sequence length="108" mass="11645">MTSEVILKSAGSGSAEHLEMIELVEVIRQATMHVIRDVDDPAMKSSILMAAAATFAGTIMGHMIVAGLLHDQDKKRVTDAMARNFRTGIDVGKRRAMRVACDEFGGNA</sequence>
<keyword evidence="1" id="KW-0812">Transmembrane</keyword>
<accession>A0A7W9ECW2</accession>
<name>A0A7W9ECW2_9SPHN</name>
<organism evidence="2 3">
    <name type="scientific">Sphingobium boeckii</name>
    <dbReference type="NCBI Taxonomy" id="1082345"/>
    <lineage>
        <taxon>Bacteria</taxon>
        <taxon>Pseudomonadati</taxon>
        <taxon>Pseudomonadota</taxon>
        <taxon>Alphaproteobacteria</taxon>
        <taxon>Sphingomonadales</taxon>
        <taxon>Sphingomonadaceae</taxon>
        <taxon>Sphingobium</taxon>
    </lineage>
</organism>
<evidence type="ECO:0000256" key="1">
    <source>
        <dbReference type="SAM" id="Phobius"/>
    </source>
</evidence>
<comment type="caution">
    <text evidence="2">The sequence shown here is derived from an EMBL/GenBank/DDBJ whole genome shotgun (WGS) entry which is preliminary data.</text>
</comment>
<keyword evidence="1" id="KW-1133">Transmembrane helix</keyword>
<evidence type="ECO:0000313" key="3">
    <source>
        <dbReference type="Proteomes" id="UP000549617"/>
    </source>
</evidence>
<keyword evidence="1" id="KW-0472">Membrane</keyword>
<keyword evidence="3" id="KW-1185">Reference proteome</keyword>
<reference evidence="2 3" key="1">
    <citation type="submission" date="2020-08" db="EMBL/GenBank/DDBJ databases">
        <title>Genomic Encyclopedia of Type Strains, Phase IV (KMG-IV): sequencing the most valuable type-strain genomes for metagenomic binning, comparative biology and taxonomic classification.</title>
        <authorList>
            <person name="Goeker M."/>
        </authorList>
    </citation>
    <scope>NUCLEOTIDE SEQUENCE [LARGE SCALE GENOMIC DNA]</scope>
    <source>
        <strain evidence="2 3">DSM 25079</strain>
    </source>
</reference>
<dbReference type="EMBL" id="JACIJC010000001">
    <property type="protein sequence ID" value="MBB5684319.1"/>
    <property type="molecule type" value="Genomic_DNA"/>
</dbReference>
<gene>
    <name evidence="2" type="ORF">FHS49_000310</name>
</gene>
<evidence type="ECO:0000313" key="2">
    <source>
        <dbReference type="EMBL" id="MBB5684319.1"/>
    </source>
</evidence>
<feature type="transmembrane region" description="Helical" evidence="1">
    <location>
        <begin position="47"/>
        <end position="69"/>
    </location>
</feature>
<protein>
    <submittedName>
        <fullName evidence="2">Uncharacterized protein</fullName>
    </submittedName>
</protein>